<name>B0DGJ9_LACBS</name>
<gene>
    <name evidence="1" type="ORF">LACBIDRAFT_300351</name>
</gene>
<dbReference type="AlphaFoldDB" id="B0DGJ9"/>
<evidence type="ECO:0000313" key="1">
    <source>
        <dbReference type="EMBL" id="EDR06282.1"/>
    </source>
</evidence>
<dbReference type="Proteomes" id="UP000001194">
    <property type="component" value="Unassembled WGS sequence"/>
</dbReference>
<dbReference type="InParanoid" id="B0DGJ9"/>
<evidence type="ECO:0000313" key="2">
    <source>
        <dbReference type="Proteomes" id="UP000001194"/>
    </source>
</evidence>
<dbReference type="RefSeq" id="XP_001883143.1">
    <property type="nucleotide sequence ID" value="XM_001883108.1"/>
</dbReference>
<proteinExistence type="predicted"/>
<dbReference type="EMBL" id="DS547109">
    <property type="protein sequence ID" value="EDR06282.1"/>
    <property type="molecule type" value="Genomic_DNA"/>
</dbReference>
<keyword evidence="2" id="KW-1185">Reference proteome</keyword>
<dbReference type="OrthoDB" id="3054393at2759"/>
<organism evidence="2">
    <name type="scientific">Laccaria bicolor (strain S238N-H82 / ATCC MYA-4686)</name>
    <name type="common">Bicoloured deceiver</name>
    <name type="synonym">Laccaria laccata var. bicolor</name>
    <dbReference type="NCBI Taxonomy" id="486041"/>
    <lineage>
        <taxon>Eukaryota</taxon>
        <taxon>Fungi</taxon>
        <taxon>Dikarya</taxon>
        <taxon>Basidiomycota</taxon>
        <taxon>Agaricomycotina</taxon>
        <taxon>Agaricomycetes</taxon>
        <taxon>Agaricomycetidae</taxon>
        <taxon>Agaricales</taxon>
        <taxon>Agaricineae</taxon>
        <taxon>Hydnangiaceae</taxon>
        <taxon>Laccaria</taxon>
    </lineage>
</organism>
<protein>
    <submittedName>
        <fullName evidence="1">Predicted protein</fullName>
    </submittedName>
</protein>
<dbReference type="KEGG" id="lbc:LACBIDRAFT_300351"/>
<dbReference type="GeneID" id="6078625"/>
<accession>B0DGJ9</accession>
<reference evidence="1 2" key="1">
    <citation type="journal article" date="2008" name="Nature">
        <title>The genome of Laccaria bicolor provides insights into mycorrhizal symbiosis.</title>
        <authorList>
            <person name="Martin F."/>
            <person name="Aerts A."/>
            <person name="Ahren D."/>
            <person name="Brun A."/>
            <person name="Danchin E.G.J."/>
            <person name="Duchaussoy F."/>
            <person name="Gibon J."/>
            <person name="Kohler A."/>
            <person name="Lindquist E."/>
            <person name="Pereda V."/>
            <person name="Salamov A."/>
            <person name="Shapiro H.J."/>
            <person name="Wuyts J."/>
            <person name="Blaudez D."/>
            <person name="Buee M."/>
            <person name="Brokstein P."/>
            <person name="Canbaeck B."/>
            <person name="Cohen D."/>
            <person name="Courty P.E."/>
            <person name="Coutinho P.M."/>
            <person name="Delaruelle C."/>
            <person name="Detter J.C."/>
            <person name="Deveau A."/>
            <person name="DiFazio S."/>
            <person name="Duplessis S."/>
            <person name="Fraissinet-Tachet L."/>
            <person name="Lucic E."/>
            <person name="Frey-Klett P."/>
            <person name="Fourrey C."/>
            <person name="Feussner I."/>
            <person name="Gay G."/>
            <person name="Grimwood J."/>
            <person name="Hoegger P.J."/>
            <person name="Jain P."/>
            <person name="Kilaru S."/>
            <person name="Labbe J."/>
            <person name="Lin Y.C."/>
            <person name="Legue V."/>
            <person name="Le Tacon F."/>
            <person name="Marmeisse R."/>
            <person name="Melayah D."/>
            <person name="Montanini B."/>
            <person name="Muratet M."/>
            <person name="Nehls U."/>
            <person name="Niculita-Hirzel H."/>
            <person name="Oudot-Le Secq M.P."/>
            <person name="Peter M."/>
            <person name="Quesneville H."/>
            <person name="Rajashekar B."/>
            <person name="Reich M."/>
            <person name="Rouhier N."/>
            <person name="Schmutz J."/>
            <person name="Yin T."/>
            <person name="Chalot M."/>
            <person name="Henrissat B."/>
            <person name="Kuees U."/>
            <person name="Lucas S."/>
            <person name="Van de Peer Y."/>
            <person name="Podila G.K."/>
            <person name="Polle A."/>
            <person name="Pukkila P.J."/>
            <person name="Richardson P.M."/>
            <person name="Rouze P."/>
            <person name="Sanders I.R."/>
            <person name="Stajich J.E."/>
            <person name="Tunlid A."/>
            <person name="Tuskan G."/>
            <person name="Grigoriev I.V."/>
        </authorList>
    </citation>
    <scope>NUCLEOTIDE SEQUENCE [LARGE SCALE GENOMIC DNA]</scope>
    <source>
        <strain evidence="2">S238N-H82 / ATCC MYA-4686</strain>
    </source>
</reference>
<dbReference type="HOGENOM" id="CLU_1151949_0_0_1"/>
<sequence length="241" mass="27402">MKQVATKFGQVPTSFIVSFSLLSTGEPFSFHNKAKLQRYLHPVQSKRRLAASRKPSQARFDQTIDRYVNFVFRSIETIKFTKRWNDLDTLPRGRSIKKHHLLQLFKSLHINLYEDLAVAENTLNAEIEQRGDMVDLYRQYVQQQNDMIEENLRVFKGKHCRVITARNTLLSMYTKFGNAVLFDPIWDAASQNTASGLPGRSDSFRALVGLFCKGEPTIDPGAEEAFQNITSALGISGVVDV</sequence>